<feature type="compositionally biased region" description="Basic residues" evidence="1">
    <location>
        <begin position="190"/>
        <end position="206"/>
    </location>
</feature>
<evidence type="ECO:0000313" key="3">
    <source>
        <dbReference type="EMBL" id="HJD29611.1"/>
    </source>
</evidence>
<comment type="caution">
    <text evidence="3">The sequence shown here is derived from an EMBL/GenBank/DDBJ whole genome shotgun (WGS) entry which is preliminary data.</text>
</comment>
<organism evidence="3 4">
    <name type="scientific">Candidatus Blautia avicola</name>
    <dbReference type="NCBI Taxonomy" id="2838483"/>
    <lineage>
        <taxon>Bacteria</taxon>
        <taxon>Bacillati</taxon>
        <taxon>Bacillota</taxon>
        <taxon>Clostridia</taxon>
        <taxon>Lachnospirales</taxon>
        <taxon>Lachnospiraceae</taxon>
        <taxon>Blautia</taxon>
    </lineage>
</organism>
<feature type="transmembrane region" description="Helical" evidence="2">
    <location>
        <begin position="133"/>
        <end position="150"/>
    </location>
</feature>
<dbReference type="Proteomes" id="UP000823892">
    <property type="component" value="Unassembled WGS sequence"/>
</dbReference>
<keyword evidence="2" id="KW-0812">Transmembrane</keyword>
<feature type="compositionally biased region" description="Basic and acidic residues" evidence="1">
    <location>
        <begin position="232"/>
        <end position="249"/>
    </location>
</feature>
<gene>
    <name evidence="3" type="ORF">H9914_11550</name>
</gene>
<dbReference type="EMBL" id="DWUY01000260">
    <property type="protein sequence ID" value="HJD29611.1"/>
    <property type="molecule type" value="Genomic_DNA"/>
</dbReference>
<accession>A0A9D2QYE0</accession>
<feature type="compositionally biased region" description="Acidic residues" evidence="1">
    <location>
        <begin position="286"/>
        <end position="334"/>
    </location>
</feature>
<evidence type="ECO:0000313" key="4">
    <source>
        <dbReference type="Proteomes" id="UP000823892"/>
    </source>
</evidence>
<feature type="compositionally biased region" description="Acidic residues" evidence="1">
    <location>
        <begin position="211"/>
        <end position="231"/>
    </location>
</feature>
<evidence type="ECO:0000256" key="1">
    <source>
        <dbReference type="SAM" id="MobiDB-lite"/>
    </source>
</evidence>
<dbReference type="AlphaFoldDB" id="A0A9D2QYE0"/>
<name>A0A9D2QYE0_9FIRM</name>
<keyword evidence="2" id="KW-1133">Transmembrane helix</keyword>
<protein>
    <recommendedName>
        <fullName evidence="5">Signal peptidase I</fullName>
    </recommendedName>
</protein>
<keyword evidence="2" id="KW-0472">Membrane</keyword>
<feature type="compositionally biased region" description="Acidic residues" evidence="1">
    <location>
        <begin position="159"/>
        <end position="185"/>
    </location>
</feature>
<feature type="transmembrane region" description="Helical" evidence="2">
    <location>
        <begin position="7"/>
        <end position="29"/>
    </location>
</feature>
<reference evidence="3" key="2">
    <citation type="submission" date="2021-04" db="EMBL/GenBank/DDBJ databases">
        <authorList>
            <person name="Gilroy R."/>
        </authorList>
    </citation>
    <scope>NUCLEOTIDE SEQUENCE</scope>
    <source>
        <strain evidence="3">ChiBcec6-4105</strain>
    </source>
</reference>
<evidence type="ECO:0000256" key="2">
    <source>
        <dbReference type="SAM" id="Phobius"/>
    </source>
</evidence>
<evidence type="ECO:0008006" key="5">
    <source>
        <dbReference type="Google" id="ProtNLM"/>
    </source>
</evidence>
<reference evidence="3" key="1">
    <citation type="journal article" date="2021" name="PeerJ">
        <title>Extensive microbial diversity within the chicken gut microbiome revealed by metagenomics and culture.</title>
        <authorList>
            <person name="Gilroy R."/>
            <person name="Ravi A."/>
            <person name="Getino M."/>
            <person name="Pursley I."/>
            <person name="Horton D.L."/>
            <person name="Alikhan N.F."/>
            <person name="Baker D."/>
            <person name="Gharbi K."/>
            <person name="Hall N."/>
            <person name="Watson M."/>
            <person name="Adriaenssens E.M."/>
            <person name="Foster-Nyarko E."/>
            <person name="Jarju S."/>
            <person name="Secka A."/>
            <person name="Antonio M."/>
            <person name="Oren A."/>
            <person name="Chaudhuri R.R."/>
            <person name="La Ragione R."/>
            <person name="Hildebrand F."/>
            <person name="Pallen M.J."/>
        </authorList>
    </citation>
    <scope>NUCLEOTIDE SEQUENCE</scope>
    <source>
        <strain evidence="3">ChiBcec6-4105</strain>
    </source>
</reference>
<feature type="region of interest" description="Disordered" evidence="1">
    <location>
        <begin position="157"/>
        <end position="401"/>
    </location>
</feature>
<sequence>MSKFLKIIVNLVVIAAIAVAAALLVPPFAGIDTVMNDNTETDTNLPVGSVAYGRTADTSGLKVGDRIIYSEGASDYIYEITDMDASAGVYKVSDPYNSNSEAQNITIQKSIPKVVLVVPFIGYGAIALQSTEGLIVVGLGIVFLIILFILSEIWRKDRDEEEEDEESEEDMQNEEEDDEDEEEDEVLSRRERRRLKKEEKRRRKMAKREAMEEDEDEEAQEELPESQDPEEDISKEGELTGEGLDKVVEEAMSSVAAGVSQISEPEQVPDATIVMPDISTIGQGEVPDESQEIPEENSPEDPEETEVEQIPEETELSEPIAEEEQEGETEEAAETQEVIKTEEPQESVEAEEKEKAFDPESVPNAPSLEELLAKAQAAGDAPEVKEDKDNQVTLLDYSDIL</sequence>
<proteinExistence type="predicted"/>